<keyword evidence="8 11" id="KW-0067">ATP-binding</keyword>
<dbReference type="PANTHER" id="PTHR10344">
    <property type="entry name" value="THYMIDYLATE KINASE"/>
    <property type="match status" value="1"/>
</dbReference>
<comment type="function">
    <text evidence="11">Phosphorylation of dTMP to form dTDP in both de novo and salvage pathways of dTTP synthesis.</text>
</comment>
<dbReference type="NCBIfam" id="TIGR00041">
    <property type="entry name" value="DTMP_kinase"/>
    <property type="match status" value="1"/>
</dbReference>
<dbReference type="InterPro" id="IPR027417">
    <property type="entry name" value="P-loop_NTPase"/>
</dbReference>
<comment type="catalytic activity">
    <reaction evidence="10 11">
        <text>dTMP + ATP = dTDP + ADP</text>
        <dbReference type="Rhea" id="RHEA:13517"/>
        <dbReference type="ChEBI" id="CHEBI:30616"/>
        <dbReference type="ChEBI" id="CHEBI:58369"/>
        <dbReference type="ChEBI" id="CHEBI:63528"/>
        <dbReference type="ChEBI" id="CHEBI:456216"/>
        <dbReference type="EC" id="2.7.4.9"/>
    </reaction>
</comment>
<dbReference type="PANTHER" id="PTHR10344:SF4">
    <property type="entry name" value="UMP-CMP KINASE 2, MITOCHONDRIAL"/>
    <property type="match status" value="1"/>
</dbReference>
<accession>A0ABY5SWE8</accession>
<dbReference type="EMBL" id="CP092471">
    <property type="protein sequence ID" value="UVI38880.1"/>
    <property type="molecule type" value="Genomic_DNA"/>
</dbReference>
<keyword evidence="4 11" id="KW-0808">Transferase</keyword>
<reference evidence="13" key="1">
    <citation type="submission" date="2022-02" db="EMBL/GenBank/DDBJ databases">
        <title>Qipengyuania spongiae sp. nov., isolated from marine sponge.</title>
        <authorList>
            <person name="Li Z."/>
            <person name="Zhang M."/>
        </authorList>
    </citation>
    <scope>NUCLEOTIDE SEQUENCE</scope>
    <source>
        <strain evidence="13">PHS-Z21</strain>
    </source>
</reference>
<dbReference type="PROSITE" id="PS01331">
    <property type="entry name" value="THYMIDYLATE_KINASE"/>
    <property type="match status" value="1"/>
</dbReference>
<dbReference type="InterPro" id="IPR039430">
    <property type="entry name" value="Thymidylate_kin-like_dom"/>
</dbReference>
<proteinExistence type="inferred from homology"/>
<dbReference type="RefSeq" id="WP_265558062.1">
    <property type="nucleotide sequence ID" value="NZ_CP092471.1"/>
</dbReference>
<evidence type="ECO:0000256" key="2">
    <source>
        <dbReference type="ARBA" id="ARBA00012980"/>
    </source>
</evidence>
<evidence type="ECO:0000256" key="8">
    <source>
        <dbReference type="ARBA" id="ARBA00022840"/>
    </source>
</evidence>
<dbReference type="GO" id="GO:0004798">
    <property type="term" value="F:dTMP kinase activity"/>
    <property type="evidence" value="ECO:0007669"/>
    <property type="project" value="UniProtKB-EC"/>
</dbReference>
<dbReference type="EC" id="2.7.4.9" evidence="2 11"/>
<evidence type="ECO:0000256" key="7">
    <source>
        <dbReference type="ARBA" id="ARBA00022777"/>
    </source>
</evidence>
<dbReference type="InterPro" id="IPR018094">
    <property type="entry name" value="Thymidylate_kinase"/>
</dbReference>
<dbReference type="SUPFAM" id="SSF52540">
    <property type="entry name" value="P-loop containing nucleoside triphosphate hydrolases"/>
    <property type="match status" value="1"/>
</dbReference>
<name>A0ABY5SWE8_9SPHN</name>
<keyword evidence="14" id="KW-1185">Reference proteome</keyword>
<evidence type="ECO:0000256" key="5">
    <source>
        <dbReference type="ARBA" id="ARBA00022727"/>
    </source>
</evidence>
<comment type="similarity">
    <text evidence="1 11">Belongs to the thymidylate kinase family.</text>
</comment>
<evidence type="ECO:0000256" key="10">
    <source>
        <dbReference type="ARBA" id="ARBA00048743"/>
    </source>
</evidence>
<dbReference type="Proteomes" id="UP001065265">
    <property type="component" value="Chromosome"/>
</dbReference>
<dbReference type="Pfam" id="PF02223">
    <property type="entry name" value="Thymidylate_kin"/>
    <property type="match status" value="1"/>
</dbReference>
<organism evidence="13 14">
    <name type="scientific">Qipengyuania spongiae</name>
    <dbReference type="NCBI Taxonomy" id="2909673"/>
    <lineage>
        <taxon>Bacteria</taxon>
        <taxon>Pseudomonadati</taxon>
        <taxon>Pseudomonadota</taxon>
        <taxon>Alphaproteobacteria</taxon>
        <taxon>Sphingomonadales</taxon>
        <taxon>Erythrobacteraceae</taxon>
        <taxon>Qipengyuania</taxon>
    </lineage>
</organism>
<evidence type="ECO:0000256" key="3">
    <source>
        <dbReference type="ARBA" id="ARBA00017144"/>
    </source>
</evidence>
<evidence type="ECO:0000256" key="6">
    <source>
        <dbReference type="ARBA" id="ARBA00022741"/>
    </source>
</evidence>
<evidence type="ECO:0000256" key="9">
    <source>
        <dbReference type="ARBA" id="ARBA00029962"/>
    </source>
</evidence>
<dbReference type="CDD" id="cd01672">
    <property type="entry name" value="TMPK"/>
    <property type="match status" value="1"/>
</dbReference>
<sequence>MTKGRFISFEGGEGAGKSTQARLLADHLRGLGMRVVLTREPGGTSGAEAIRTLLLHPPEEDWGARAEALLFAAARSDHVERLIRPALARGEWVICDRFIDSSRAYQGIAGNLGDAMICKLHDLGSEGLRPDRTIVLSASESEVFKRLERRDQGVADAIGGRDAGYHAKVDLAFRRFAEEEPNRFAMVESDGPVEAIHRKVLELLRPILERAQ</sequence>
<feature type="domain" description="Thymidylate kinase-like" evidence="12">
    <location>
        <begin position="9"/>
        <end position="200"/>
    </location>
</feature>
<evidence type="ECO:0000313" key="14">
    <source>
        <dbReference type="Proteomes" id="UP001065265"/>
    </source>
</evidence>
<feature type="binding site" evidence="11">
    <location>
        <begin position="11"/>
        <end position="18"/>
    </location>
    <ligand>
        <name>ATP</name>
        <dbReference type="ChEBI" id="CHEBI:30616"/>
    </ligand>
</feature>
<keyword evidence="5 11" id="KW-0545">Nucleotide biosynthesis</keyword>
<evidence type="ECO:0000259" key="12">
    <source>
        <dbReference type="Pfam" id="PF02223"/>
    </source>
</evidence>
<evidence type="ECO:0000313" key="13">
    <source>
        <dbReference type="EMBL" id="UVI38880.1"/>
    </source>
</evidence>
<evidence type="ECO:0000256" key="4">
    <source>
        <dbReference type="ARBA" id="ARBA00022679"/>
    </source>
</evidence>
<dbReference type="InterPro" id="IPR018095">
    <property type="entry name" value="Thymidylate_kin_CS"/>
</dbReference>
<keyword evidence="6 11" id="KW-0547">Nucleotide-binding</keyword>
<keyword evidence="7 11" id="KW-0418">Kinase</keyword>
<dbReference type="Gene3D" id="3.40.50.300">
    <property type="entry name" value="P-loop containing nucleotide triphosphate hydrolases"/>
    <property type="match status" value="1"/>
</dbReference>
<evidence type="ECO:0000256" key="1">
    <source>
        <dbReference type="ARBA" id="ARBA00009776"/>
    </source>
</evidence>
<protein>
    <recommendedName>
        <fullName evidence="3 11">Thymidylate kinase</fullName>
        <ecNumber evidence="2 11">2.7.4.9</ecNumber>
    </recommendedName>
    <alternativeName>
        <fullName evidence="9 11">dTMP kinase</fullName>
    </alternativeName>
</protein>
<gene>
    <name evidence="11 13" type="primary">tmk</name>
    <name evidence="13" type="ORF">L1F33_11605</name>
</gene>
<dbReference type="HAMAP" id="MF_00165">
    <property type="entry name" value="Thymidylate_kinase"/>
    <property type="match status" value="1"/>
</dbReference>
<evidence type="ECO:0000256" key="11">
    <source>
        <dbReference type="HAMAP-Rule" id="MF_00165"/>
    </source>
</evidence>